<feature type="compositionally biased region" description="Low complexity" evidence="1">
    <location>
        <begin position="38"/>
        <end position="52"/>
    </location>
</feature>
<sequence>MGRTDDNETLRRRGRARPRPRTPNSIASMYAPADSMDSNNNHSNTSSHQTSSKMKMASLMAVVDDADESKSMRVKVDENDGWVSRNVPISISSLTTSNESLDEHITATSAASSLFQNEMPTNIQSFSEERRRESTSSRAKVNRESKNGAVHGDGTPTATRSVYDFYFPSEKMEASGGSSSAGNRSLKRKRRSGRRADDLAAKELDLLRFGVDAAKLVPQGLVDRVDVHMSHAVLVKVVNSHITNWCNRSGFAPNFLQEITTLLAAYYPCNYSTLLDEVLAGFLLKRPEFVGLLLPAMLEKMGKAGDSVSTTKYPVVDALVRMCGVRMGPNGRDCHDLVCWSLLRCLLEHNGDKFVLSPWIAACAIESSDSVLHNLWRALLYRTLSGEEKVSQDEDDHDWQIGDSTQQIAELLAEEGKLRMCRITCGFVKLLLADDDLKKQLVNSRSYLIPDCLERAFKYASPSWSSSLMTEWLERRRKQQPDGEDVAGLFTELVDFLVCSTSKLSVKKPEWFVKHILNFVLSSQLHVAEQESALRAILYNYMPFVLGGVDYQWLEQMSTQNGFRELTIVTTSVRTEGLDGVRSQSVHFVRSKIELLVGLLVAVSARTSALFFDIWSEVWADKRTTLPWEYVHALLCVSIQDIAEDQSVLVQKLQSFTTRVCRSYYRRLSCHLSKEDTYSEVAMKFSEALNLLLPSTRPVAGILLQEVLGALVRFEENHFSVASAIFGNAIILHLGSCDDGDVDISVKRSVVQKSHVEYGRFSNPLTLPNSTIVTVHVMTMLKTLASTKNETGEFTRRVLSTGRVVRLLSGLLNLGRRSRRQAMLLDVMDAVVMSNTSEILNRDWARQNVVQELVHCAYTGPSSSANRAITVVQNIFRHTTSDVQALLWVVLQQCTKLCCGRGKITYRDTPACSPDYYQGRADAFAELVKAMVVTVPNNLLRDVLRFMEQKIASCSVGKTRMNLFLLLLLRKLVVCELPCGVLLPVVQLAVCPLAPTDLDQTRLIQLQLLKALCTRLIAIRHRSVASKVFSIDADWKRYEDLVCNDRLQSDLRSMVKVTPLPVGGVSFQVERTTCNRAFEVLAQGILAFTRQLKHQSTVDEDGARRKILKRSRMK</sequence>
<evidence type="ECO:0000313" key="4">
    <source>
        <dbReference type="Proteomes" id="UP000282087"/>
    </source>
</evidence>
<feature type="region of interest" description="Disordered" evidence="1">
    <location>
        <begin position="1"/>
        <end position="54"/>
    </location>
</feature>
<gene>
    <name evidence="3" type="ORF">DD237_004852</name>
    <name evidence="2" type="ORF">DD238_004431</name>
</gene>
<proteinExistence type="predicted"/>
<feature type="region of interest" description="Disordered" evidence="1">
    <location>
        <begin position="172"/>
        <end position="194"/>
    </location>
</feature>
<dbReference type="Proteomes" id="UP000282087">
    <property type="component" value="Unassembled WGS sequence"/>
</dbReference>
<dbReference type="AlphaFoldDB" id="A0A3M6VES3"/>
<keyword evidence="4" id="KW-1185">Reference proteome</keyword>
<evidence type="ECO:0000313" key="2">
    <source>
        <dbReference type="EMBL" id="RMX64877.1"/>
    </source>
</evidence>
<evidence type="ECO:0000256" key="1">
    <source>
        <dbReference type="SAM" id="MobiDB-lite"/>
    </source>
</evidence>
<evidence type="ECO:0000313" key="3">
    <source>
        <dbReference type="EMBL" id="RQM13801.1"/>
    </source>
</evidence>
<feature type="compositionally biased region" description="Basic and acidic residues" evidence="1">
    <location>
        <begin position="127"/>
        <end position="146"/>
    </location>
</feature>
<feature type="compositionally biased region" description="Low complexity" evidence="1">
    <location>
        <begin position="174"/>
        <end position="184"/>
    </location>
</feature>
<organism evidence="2 4">
    <name type="scientific">Peronospora effusa</name>
    <dbReference type="NCBI Taxonomy" id="542832"/>
    <lineage>
        <taxon>Eukaryota</taxon>
        <taxon>Sar</taxon>
        <taxon>Stramenopiles</taxon>
        <taxon>Oomycota</taxon>
        <taxon>Peronosporomycetes</taxon>
        <taxon>Peronosporales</taxon>
        <taxon>Peronosporaceae</taxon>
        <taxon>Peronospora</taxon>
    </lineage>
</organism>
<reference evidence="4 5" key="1">
    <citation type="submission" date="2018-06" db="EMBL/GenBank/DDBJ databases">
        <title>Comparative genomics of downy mildews reveals potential adaptations to biotrophy.</title>
        <authorList>
            <person name="Fletcher K."/>
            <person name="Klosterman S.J."/>
            <person name="Derevnina L."/>
            <person name="Martin F."/>
            <person name="Koike S."/>
            <person name="Reyes Chin-Wo S."/>
            <person name="Mou B."/>
            <person name="Michelmore R."/>
        </authorList>
    </citation>
    <scope>NUCLEOTIDE SEQUENCE [LARGE SCALE GENOMIC DNA]</scope>
    <source>
        <strain evidence="3 5">R13</strain>
        <strain evidence="2 4">R14</strain>
    </source>
</reference>
<accession>A0A3M6VES3</accession>
<dbReference type="VEuPathDB" id="FungiDB:DD237_004852"/>
<dbReference type="EMBL" id="QLLG01000280">
    <property type="protein sequence ID" value="RMX64877.1"/>
    <property type="molecule type" value="Genomic_DNA"/>
</dbReference>
<dbReference type="EMBL" id="QKXF01000233">
    <property type="protein sequence ID" value="RQM13801.1"/>
    <property type="molecule type" value="Genomic_DNA"/>
</dbReference>
<feature type="region of interest" description="Disordered" evidence="1">
    <location>
        <begin position="123"/>
        <end position="156"/>
    </location>
</feature>
<dbReference type="Proteomes" id="UP000286097">
    <property type="component" value="Unassembled WGS sequence"/>
</dbReference>
<comment type="caution">
    <text evidence="2">The sequence shown here is derived from an EMBL/GenBank/DDBJ whole genome shotgun (WGS) entry which is preliminary data.</text>
</comment>
<protein>
    <submittedName>
        <fullName evidence="2">Uncharacterized protein</fullName>
    </submittedName>
</protein>
<dbReference type="OrthoDB" id="78192at2759"/>
<feature type="compositionally biased region" description="Basic and acidic residues" evidence="1">
    <location>
        <begin position="1"/>
        <end position="11"/>
    </location>
</feature>
<evidence type="ECO:0000313" key="5">
    <source>
        <dbReference type="Proteomes" id="UP000286097"/>
    </source>
</evidence>
<name>A0A3M6VES3_9STRA</name>